<evidence type="ECO:0000256" key="1">
    <source>
        <dbReference type="SAM" id="SignalP"/>
    </source>
</evidence>
<reference evidence="2" key="2">
    <citation type="submission" date="2020-09" db="EMBL/GenBank/DDBJ databases">
        <authorList>
            <person name="Sun Q."/>
            <person name="Ohkuma M."/>
        </authorList>
    </citation>
    <scope>NUCLEOTIDE SEQUENCE</scope>
    <source>
        <strain evidence="2">JCM 3131</strain>
    </source>
</reference>
<comment type="caution">
    <text evidence="2">The sequence shown here is derived from an EMBL/GenBank/DDBJ whole genome shotgun (WGS) entry which is preliminary data.</text>
</comment>
<feature type="chain" id="PRO_5037387424" description="Secreted protein" evidence="1">
    <location>
        <begin position="31"/>
        <end position="139"/>
    </location>
</feature>
<keyword evidence="1" id="KW-0732">Signal</keyword>
<evidence type="ECO:0008006" key="4">
    <source>
        <dbReference type="Google" id="ProtNLM"/>
    </source>
</evidence>
<dbReference type="AlphaFoldDB" id="A0A918EY55"/>
<sequence length="139" mass="13812">MIRARKTATTAMLAAVAFGTAVAGTAPATAAEGLLPHPGPEGLVWVPEWTGDGGVASGGAWDRLPTVLTVACEGGGSVAVTMESQSVQVAEFTVDCPAGSAGVGQVAMDAGVVRSGSFTIGVDASAQDIRWALTVTQPE</sequence>
<proteinExistence type="predicted"/>
<organism evidence="2 3">
    <name type="scientific">Streptomyces ruber</name>
    <dbReference type="NCBI Taxonomy" id="83378"/>
    <lineage>
        <taxon>Bacteria</taxon>
        <taxon>Bacillati</taxon>
        <taxon>Actinomycetota</taxon>
        <taxon>Actinomycetes</taxon>
        <taxon>Kitasatosporales</taxon>
        <taxon>Streptomycetaceae</taxon>
        <taxon>Streptomyces</taxon>
    </lineage>
</organism>
<evidence type="ECO:0000313" key="2">
    <source>
        <dbReference type="EMBL" id="GGQ89342.1"/>
    </source>
</evidence>
<dbReference type="EMBL" id="BMQK01000031">
    <property type="protein sequence ID" value="GGQ89342.1"/>
    <property type="molecule type" value="Genomic_DNA"/>
</dbReference>
<name>A0A918EY55_9ACTN</name>
<protein>
    <recommendedName>
        <fullName evidence="4">Secreted protein</fullName>
    </recommendedName>
</protein>
<evidence type="ECO:0000313" key="3">
    <source>
        <dbReference type="Proteomes" id="UP000620156"/>
    </source>
</evidence>
<dbReference type="Proteomes" id="UP000620156">
    <property type="component" value="Unassembled WGS sequence"/>
</dbReference>
<gene>
    <name evidence="2" type="ORF">GCM10010145_68580</name>
</gene>
<keyword evidence="3" id="KW-1185">Reference proteome</keyword>
<accession>A0A918EY55</accession>
<reference evidence="2" key="1">
    <citation type="journal article" date="2014" name="Int. J. Syst. Evol. Microbiol.">
        <title>Complete genome sequence of Corynebacterium casei LMG S-19264T (=DSM 44701T), isolated from a smear-ripened cheese.</title>
        <authorList>
            <consortium name="US DOE Joint Genome Institute (JGI-PGF)"/>
            <person name="Walter F."/>
            <person name="Albersmeier A."/>
            <person name="Kalinowski J."/>
            <person name="Ruckert C."/>
        </authorList>
    </citation>
    <scope>NUCLEOTIDE SEQUENCE</scope>
    <source>
        <strain evidence="2">JCM 3131</strain>
    </source>
</reference>
<feature type="signal peptide" evidence="1">
    <location>
        <begin position="1"/>
        <end position="30"/>
    </location>
</feature>